<dbReference type="GO" id="GO:0005737">
    <property type="term" value="C:cytoplasm"/>
    <property type="evidence" value="ECO:0007669"/>
    <property type="project" value="TreeGrafter"/>
</dbReference>
<dbReference type="Pfam" id="PF11303">
    <property type="entry name" value="DUF3105"/>
    <property type="match status" value="1"/>
</dbReference>
<evidence type="ECO:0000313" key="1">
    <source>
        <dbReference type="EMBL" id="CAD7622925.1"/>
    </source>
</evidence>
<organism evidence="1">
    <name type="scientific">Medioppia subpectinata</name>
    <dbReference type="NCBI Taxonomy" id="1979941"/>
    <lineage>
        <taxon>Eukaryota</taxon>
        <taxon>Metazoa</taxon>
        <taxon>Ecdysozoa</taxon>
        <taxon>Arthropoda</taxon>
        <taxon>Chelicerata</taxon>
        <taxon>Arachnida</taxon>
        <taxon>Acari</taxon>
        <taxon>Acariformes</taxon>
        <taxon>Sarcoptiformes</taxon>
        <taxon>Oribatida</taxon>
        <taxon>Brachypylina</taxon>
        <taxon>Oppioidea</taxon>
        <taxon>Oppiidae</taxon>
        <taxon>Medioppia</taxon>
    </lineage>
</organism>
<sequence length="201" mass="23145">MANNLDRDWDGSPVNYTCYNPQLPLPVLPHIKSIETCDPIPDGYYPQHHCIAEQIVYNETLTTYGDHRPLWPVFGEYKFVPKQRWLHNIEHGAIVMLYHPCANKVMVSRLRALVTSCIRKHIITPYNLMDRERPLALIAWGCRLTMSSVNINDVISFIKRKSMKGPEGTYEKEGQYTHMLVKKADIADGSDFKDSKICPNL</sequence>
<evidence type="ECO:0008006" key="3">
    <source>
        <dbReference type="Google" id="ProtNLM"/>
    </source>
</evidence>
<dbReference type="InterPro" id="IPR021454">
    <property type="entry name" value="DUF3105"/>
</dbReference>
<protein>
    <recommendedName>
        <fullName evidence="3">Tumor protein p53-inducible protein 13</fullName>
    </recommendedName>
</protein>
<dbReference type="Proteomes" id="UP000759131">
    <property type="component" value="Unassembled WGS sequence"/>
</dbReference>
<proteinExistence type="predicted"/>
<reference evidence="1" key="1">
    <citation type="submission" date="2020-11" db="EMBL/GenBank/DDBJ databases">
        <authorList>
            <person name="Tran Van P."/>
        </authorList>
    </citation>
    <scope>NUCLEOTIDE SEQUENCE</scope>
</reference>
<dbReference type="PANTHER" id="PTHR34179:SF1">
    <property type="entry name" value="TUMOR PROTEIN P53-INDUCIBLE PROTEIN 13"/>
    <property type="match status" value="1"/>
</dbReference>
<accession>A0A7R9KJ59</accession>
<name>A0A7R9KJ59_9ACAR</name>
<keyword evidence="2" id="KW-1185">Reference proteome</keyword>
<dbReference type="OrthoDB" id="5960270at2759"/>
<evidence type="ECO:0000313" key="2">
    <source>
        <dbReference type="Proteomes" id="UP000759131"/>
    </source>
</evidence>
<dbReference type="EMBL" id="OC855936">
    <property type="protein sequence ID" value="CAD7622925.1"/>
    <property type="molecule type" value="Genomic_DNA"/>
</dbReference>
<dbReference type="PANTHER" id="PTHR34179">
    <property type="entry name" value="TUMOR PROTEIN P53-INDUCIBLE PROTEIN 13"/>
    <property type="match status" value="1"/>
</dbReference>
<dbReference type="AlphaFoldDB" id="A0A7R9KJ59"/>
<dbReference type="EMBL" id="CAJPIZ010001361">
    <property type="protein sequence ID" value="CAG2103355.1"/>
    <property type="molecule type" value="Genomic_DNA"/>
</dbReference>
<gene>
    <name evidence="1" type="ORF">OSB1V03_LOCUS3386</name>
</gene>